<dbReference type="SUPFAM" id="SSF46785">
    <property type="entry name" value="Winged helix' DNA-binding domain"/>
    <property type="match status" value="1"/>
</dbReference>
<name>A0ABU8DSS7_9ACTN</name>
<dbReference type="SMART" id="SM00347">
    <property type="entry name" value="HTH_MARR"/>
    <property type="match status" value="1"/>
</dbReference>
<dbReference type="InterPro" id="IPR036388">
    <property type="entry name" value="WH-like_DNA-bd_sf"/>
</dbReference>
<dbReference type="PROSITE" id="PS50995">
    <property type="entry name" value="HTH_MARR_2"/>
    <property type="match status" value="1"/>
</dbReference>
<organism evidence="2 3">
    <name type="scientific">Klenkia sesuvii</name>
    <dbReference type="NCBI Taxonomy" id="3103137"/>
    <lineage>
        <taxon>Bacteria</taxon>
        <taxon>Bacillati</taxon>
        <taxon>Actinomycetota</taxon>
        <taxon>Actinomycetes</taxon>
        <taxon>Geodermatophilales</taxon>
        <taxon>Geodermatophilaceae</taxon>
        <taxon>Klenkia</taxon>
    </lineage>
</organism>
<dbReference type="InterPro" id="IPR000835">
    <property type="entry name" value="HTH_MarR-typ"/>
</dbReference>
<dbReference type="PANTHER" id="PTHR33164">
    <property type="entry name" value="TRANSCRIPTIONAL REGULATOR, MARR FAMILY"/>
    <property type="match status" value="1"/>
</dbReference>
<keyword evidence="3" id="KW-1185">Reference proteome</keyword>
<proteinExistence type="predicted"/>
<dbReference type="Proteomes" id="UP001361570">
    <property type="component" value="Unassembled WGS sequence"/>
</dbReference>
<dbReference type="Pfam" id="PF01047">
    <property type="entry name" value="MarR"/>
    <property type="match status" value="1"/>
</dbReference>
<dbReference type="InterPro" id="IPR036390">
    <property type="entry name" value="WH_DNA-bd_sf"/>
</dbReference>
<evidence type="ECO:0000313" key="3">
    <source>
        <dbReference type="Proteomes" id="UP001361570"/>
    </source>
</evidence>
<feature type="domain" description="HTH marR-type" evidence="1">
    <location>
        <begin position="24"/>
        <end position="156"/>
    </location>
</feature>
<comment type="caution">
    <text evidence="2">The sequence shown here is derived from an EMBL/GenBank/DDBJ whole genome shotgun (WGS) entry which is preliminary data.</text>
</comment>
<accession>A0ABU8DSS7</accession>
<dbReference type="RefSeq" id="WP_336403625.1">
    <property type="nucleotide sequence ID" value="NZ_JBAPLU010000005.1"/>
</dbReference>
<dbReference type="PANTHER" id="PTHR33164:SF99">
    <property type="entry name" value="MARR FAMILY REGULATORY PROTEIN"/>
    <property type="match status" value="1"/>
</dbReference>
<evidence type="ECO:0000259" key="1">
    <source>
        <dbReference type="PROSITE" id="PS50995"/>
    </source>
</evidence>
<protein>
    <submittedName>
        <fullName evidence="2">MarR family transcriptional regulator</fullName>
    </submittedName>
</protein>
<sequence>MNKPAVAAHDIMMSVRTPSHLRLLDEVGFLLSRVAATTVASVNDELADLDIRVREYSVLSLASDLGGVSQRQLAALLGMDPSRVVPLVLRLEQRGLINRSPHPQDRRLNVVSLTVEGTALLRAGQEAAARGERAAMSELSESDLQLIRSMLQKLALNHNPELTVPEGTPLEARDVTPS</sequence>
<dbReference type="EMBL" id="JBAPLU010000005">
    <property type="protein sequence ID" value="MEI4271486.1"/>
    <property type="molecule type" value="Genomic_DNA"/>
</dbReference>
<evidence type="ECO:0000313" key="2">
    <source>
        <dbReference type="EMBL" id="MEI4271486.1"/>
    </source>
</evidence>
<dbReference type="InterPro" id="IPR039422">
    <property type="entry name" value="MarR/SlyA-like"/>
</dbReference>
<gene>
    <name evidence="2" type="ORF">TEK04_07100</name>
</gene>
<reference evidence="2 3" key="1">
    <citation type="submission" date="2024-03" db="EMBL/GenBank/DDBJ databases">
        <title>Draft genome sequence of Klenkia sp. LSe6-5.</title>
        <authorList>
            <person name="Duangmal K."/>
            <person name="Chantavorakit T."/>
        </authorList>
    </citation>
    <scope>NUCLEOTIDE SEQUENCE [LARGE SCALE GENOMIC DNA]</scope>
    <source>
        <strain evidence="2 3">LSe6-5</strain>
    </source>
</reference>
<dbReference type="PRINTS" id="PR00598">
    <property type="entry name" value="HTHMARR"/>
</dbReference>
<dbReference type="Gene3D" id="1.10.10.10">
    <property type="entry name" value="Winged helix-like DNA-binding domain superfamily/Winged helix DNA-binding domain"/>
    <property type="match status" value="1"/>
</dbReference>